<protein>
    <recommendedName>
        <fullName evidence="4">BTB domain-containing protein</fullName>
    </recommendedName>
</protein>
<dbReference type="SUPFAM" id="SSF54695">
    <property type="entry name" value="POZ domain"/>
    <property type="match status" value="1"/>
</dbReference>
<proteinExistence type="predicted"/>
<evidence type="ECO:0000313" key="2">
    <source>
        <dbReference type="EMBL" id="KAJ5362972.1"/>
    </source>
</evidence>
<organism evidence="2 3">
    <name type="scientific">Penicillium brevicompactum</name>
    <dbReference type="NCBI Taxonomy" id="5074"/>
    <lineage>
        <taxon>Eukaryota</taxon>
        <taxon>Fungi</taxon>
        <taxon>Dikarya</taxon>
        <taxon>Ascomycota</taxon>
        <taxon>Pezizomycotina</taxon>
        <taxon>Eurotiomycetes</taxon>
        <taxon>Eurotiomycetidae</taxon>
        <taxon>Eurotiales</taxon>
        <taxon>Aspergillaceae</taxon>
        <taxon>Penicillium</taxon>
    </lineage>
</organism>
<dbReference type="Proteomes" id="UP001148299">
    <property type="component" value="Unassembled WGS sequence"/>
</dbReference>
<dbReference type="InterPro" id="IPR011333">
    <property type="entry name" value="SKP1/BTB/POZ_sf"/>
</dbReference>
<keyword evidence="3" id="KW-1185">Reference proteome</keyword>
<reference evidence="2" key="1">
    <citation type="submission" date="2022-12" db="EMBL/GenBank/DDBJ databases">
        <authorList>
            <person name="Petersen C."/>
        </authorList>
    </citation>
    <scope>NUCLEOTIDE SEQUENCE</scope>
    <source>
        <strain evidence="2">IBT 35675</strain>
    </source>
</reference>
<dbReference type="AlphaFoldDB" id="A0A9W9RMN6"/>
<evidence type="ECO:0000256" key="1">
    <source>
        <dbReference type="SAM" id="MobiDB-lite"/>
    </source>
</evidence>
<name>A0A9W9RMN6_PENBR</name>
<gene>
    <name evidence="2" type="ORF">N7541_003816</name>
</gene>
<reference evidence="2" key="2">
    <citation type="journal article" date="2023" name="IMA Fungus">
        <title>Comparative genomic study of the Penicillium genus elucidates a diverse pangenome and 15 lateral gene transfer events.</title>
        <authorList>
            <person name="Petersen C."/>
            <person name="Sorensen T."/>
            <person name="Nielsen M.R."/>
            <person name="Sondergaard T.E."/>
            <person name="Sorensen J.L."/>
            <person name="Fitzpatrick D.A."/>
            <person name="Frisvad J.C."/>
            <person name="Nielsen K.L."/>
        </authorList>
    </citation>
    <scope>NUCLEOTIDE SEQUENCE</scope>
    <source>
        <strain evidence="2">IBT 35675</strain>
    </source>
</reference>
<accession>A0A9W9RMN6</accession>
<dbReference type="Gene3D" id="3.30.710.10">
    <property type="entry name" value="Potassium Channel Kv1.1, Chain A"/>
    <property type="match status" value="1"/>
</dbReference>
<dbReference type="EMBL" id="JAPZBR010000002">
    <property type="protein sequence ID" value="KAJ5362972.1"/>
    <property type="molecule type" value="Genomic_DNA"/>
</dbReference>
<dbReference type="PANTHER" id="PTHR47843:SF2">
    <property type="entry name" value="BTB DOMAIN-CONTAINING PROTEIN"/>
    <property type="match status" value="1"/>
</dbReference>
<comment type="caution">
    <text evidence="2">The sequence shown here is derived from an EMBL/GenBank/DDBJ whole genome shotgun (WGS) entry which is preliminary data.</text>
</comment>
<dbReference type="PANTHER" id="PTHR47843">
    <property type="entry name" value="BTB DOMAIN-CONTAINING PROTEIN-RELATED"/>
    <property type="match status" value="1"/>
</dbReference>
<evidence type="ECO:0000313" key="3">
    <source>
        <dbReference type="Proteomes" id="UP001148299"/>
    </source>
</evidence>
<sequence length="302" mass="34045">MEGPFGRCLSSPLFTFQVGPDKKEITVHSSALADLSQSLNTLINGEMLEAKSRRADWSDVDVDTFTRLCEFAYLRDYTPPSCRLIDGCSPIMETSKPMVKHKKRKKGYKFLPEPEPAPAPEVDLSAEEAPQPGSVELPYKERSVWTQHLHDVFQENIRIPASHKTSNSTQKFAPPKSTGPWEDFSLVFVEQVQLDVLADKYGIEDLRYLVLSKLHQTLRSFKLYDDAGVAGIFEFVRFVYSNTPPDHGNICDPLRTLVALYVASVLGQIGEHEAFKELLEEGGAFVADFWRIIWSSENDTPT</sequence>
<feature type="region of interest" description="Disordered" evidence="1">
    <location>
        <begin position="103"/>
        <end position="131"/>
    </location>
</feature>
<evidence type="ECO:0008006" key="4">
    <source>
        <dbReference type="Google" id="ProtNLM"/>
    </source>
</evidence>